<feature type="compositionally biased region" description="Basic and acidic residues" evidence="2">
    <location>
        <begin position="421"/>
        <end position="432"/>
    </location>
</feature>
<evidence type="ECO:0000256" key="1">
    <source>
        <dbReference type="SAM" id="Coils"/>
    </source>
</evidence>
<dbReference type="PANTHER" id="PTHR34778">
    <property type="entry name" value="OS02G0580700 PROTEIN"/>
    <property type="match status" value="1"/>
</dbReference>
<sequence length="608" mass="68297">MHRATCKIQAVHVIAITRPKLTALKKAYAEIILNTAKESAARIMVSERKALRFEQELSSTKEEALRMLLRIKQMLDSKVTEAEMTSLSQQKKIEELEAQLQEAEDIVRDLREELREVQAELEKVTENQQQPLDEQNLEGDTAIHEEIPQENRLMTPGSIFSIPNSQHEPATASGMKSLTSNGTYEDNKCYGANDSHMDNSYLPNPYFASIVMRSKEPELYRNGCTQRIRAFEKYLLDGKLSFSGQVDDVKNEAFTRGDEEVKGLYKTSMHKADNMLGLEETNQDELKVMHSDNDHIQVQDAKSFCRKRRKRAGRYKKCKAPSFKQGNGICVIPTHEAENSGVEEKNLDQLKVMQADTSDIQGQIVTSFCRKRKRGARYIKRDPSSFMSIADHLMEKPQASDLSSSKTAPDSVDNNDEAIEDPSKITENEGQKDPVSTVGPVLPSDATGTHLGSIGVTQNDVDFLKPCSVENTMNNDTVPINKLDMTIQESLSAENSEVQGCRADVETFDESLVNSDLKASDSNDVVSQTVNNRFLKYTFRRKRKKDSLSSPDWDSSLDNGTLNINTGDNQNGSLEPQNTLVAESSRDSRRLAQVARQLISLSGKKWWQ</sequence>
<reference evidence="3" key="1">
    <citation type="submission" date="2017-12" db="EMBL/GenBank/DDBJ databases">
        <authorList>
            <person name="Barbosa P."/>
            <person name="Usie A."/>
            <person name="Ramos A.M."/>
        </authorList>
    </citation>
    <scope>NUCLEOTIDE SEQUENCE</scope>
    <source>
        <strain evidence="3">HL8</strain>
        <tissue evidence="3">Leaves</tissue>
    </source>
</reference>
<organism evidence="3">
    <name type="scientific">Quercus suber</name>
    <name type="common">Cork oak</name>
    <dbReference type="NCBI Taxonomy" id="58331"/>
    <lineage>
        <taxon>Eukaryota</taxon>
        <taxon>Viridiplantae</taxon>
        <taxon>Streptophyta</taxon>
        <taxon>Embryophyta</taxon>
        <taxon>Tracheophyta</taxon>
        <taxon>Spermatophyta</taxon>
        <taxon>Magnoliopsida</taxon>
        <taxon>eudicotyledons</taxon>
        <taxon>Gunneridae</taxon>
        <taxon>Pentapetalae</taxon>
        <taxon>rosids</taxon>
        <taxon>fabids</taxon>
        <taxon>Fagales</taxon>
        <taxon>Fagaceae</taxon>
        <taxon>Quercus</taxon>
    </lineage>
</organism>
<reference evidence="3" key="2">
    <citation type="journal article" date="2018" name="Sci. Data">
        <title>The draft genome sequence of cork oak.</title>
        <authorList>
            <person name="Ramos A.M."/>
            <person name="Usie A."/>
            <person name="Barbosa P."/>
            <person name="Barros P.M."/>
            <person name="Capote T."/>
            <person name="Chaves I."/>
            <person name="Simoes F."/>
            <person name="Abreu I."/>
            <person name="Carrasquinho I."/>
            <person name="Faro C."/>
            <person name="Guimaraes J.B."/>
            <person name="Mendonca D."/>
            <person name="Nobrega F."/>
            <person name="Rodrigues L."/>
            <person name="Saibo N.J.M."/>
            <person name="Varela M.C."/>
            <person name="Egas C."/>
            <person name="Matos J."/>
            <person name="Miguel C.M."/>
            <person name="Oliveira M.M."/>
            <person name="Ricardo C.P."/>
            <person name="Goncalves S."/>
        </authorList>
    </citation>
    <scope>NUCLEOTIDE SEQUENCE [LARGE SCALE GENOMIC DNA]</scope>
    <source>
        <strain evidence="3">HL8</strain>
    </source>
</reference>
<evidence type="ECO:0000313" key="3">
    <source>
        <dbReference type="EMBL" id="KAK7857348.1"/>
    </source>
</evidence>
<reference evidence="3" key="3">
    <citation type="submission" date="2023-07" db="EMBL/GenBank/DDBJ databases">
        <title>An improved reference 1 genome and first organelle genomes of Quercus suber.</title>
        <authorList>
            <consortium name="Genosuber Consortium"/>
            <person name="Usie A."/>
            <person name="Serra O."/>
            <person name="Barros P."/>
        </authorList>
    </citation>
    <scope>NUCLEOTIDE SEQUENCE</scope>
    <source>
        <strain evidence="3">HL8</strain>
        <tissue evidence="3">Leaves</tissue>
    </source>
</reference>
<dbReference type="PANTHER" id="PTHR34778:SF2">
    <property type="entry name" value="OS02G0580700 PROTEIN"/>
    <property type="match status" value="1"/>
</dbReference>
<feature type="compositionally biased region" description="Polar residues" evidence="2">
    <location>
        <begin position="559"/>
        <end position="576"/>
    </location>
</feature>
<feature type="compositionally biased region" description="Low complexity" evidence="2">
    <location>
        <begin position="548"/>
        <end position="558"/>
    </location>
</feature>
<feature type="region of interest" description="Disordered" evidence="2">
    <location>
        <begin position="546"/>
        <end position="576"/>
    </location>
</feature>
<feature type="coiled-coil region" evidence="1">
    <location>
        <begin position="79"/>
        <end position="127"/>
    </location>
</feature>
<comment type="caution">
    <text evidence="3">The sequence shown here is derived from an EMBL/GenBank/DDBJ whole genome shotgun (WGS) entry which is preliminary data.</text>
</comment>
<feature type="region of interest" description="Disordered" evidence="2">
    <location>
        <begin position="396"/>
        <end position="453"/>
    </location>
</feature>
<keyword evidence="1" id="KW-0175">Coiled coil</keyword>
<gene>
    <name evidence="3" type="ORF">CFP56_018549</name>
</gene>
<accession>A0AAW0M230</accession>
<evidence type="ECO:0000256" key="2">
    <source>
        <dbReference type="SAM" id="MobiDB-lite"/>
    </source>
</evidence>
<protein>
    <submittedName>
        <fullName evidence="3">Uncharacterized protein</fullName>
    </submittedName>
</protein>
<name>A0AAW0M230_QUESU</name>
<dbReference type="EMBL" id="PKMF04000028">
    <property type="protein sequence ID" value="KAK7857348.1"/>
    <property type="molecule type" value="Genomic_DNA"/>
</dbReference>
<dbReference type="AlphaFoldDB" id="A0AAW0M230"/>
<proteinExistence type="predicted"/>